<accession>J3M9T8</accession>
<protein>
    <submittedName>
        <fullName evidence="1">Uncharacterized protein</fullName>
    </submittedName>
</protein>
<dbReference type="Proteomes" id="UP000006038">
    <property type="component" value="Chromosome 5"/>
</dbReference>
<dbReference type="HOGENOM" id="CLU_1761581_0_0_1"/>
<reference evidence="1" key="2">
    <citation type="submission" date="2013-04" db="UniProtKB">
        <authorList>
            <consortium name="EnsemblPlants"/>
        </authorList>
    </citation>
    <scope>IDENTIFICATION</scope>
</reference>
<evidence type="ECO:0000313" key="1">
    <source>
        <dbReference type="EnsemblPlants" id="OB05G33620.1"/>
    </source>
</evidence>
<dbReference type="AlphaFoldDB" id="J3M9T8"/>
<keyword evidence="2" id="KW-1185">Reference proteome</keyword>
<dbReference type="EnsemblPlants" id="OB05G33620.1">
    <property type="protein sequence ID" value="OB05G33620.1"/>
    <property type="gene ID" value="OB05G33620"/>
</dbReference>
<organism evidence="1">
    <name type="scientific">Oryza brachyantha</name>
    <name type="common">malo sina</name>
    <dbReference type="NCBI Taxonomy" id="4533"/>
    <lineage>
        <taxon>Eukaryota</taxon>
        <taxon>Viridiplantae</taxon>
        <taxon>Streptophyta</taxon>
        <taxon>Embryophyta</taxon>
        <taxon>Tracheophyta</taxon>
        <taxon>Spermatophyta</taxon>
        <taxon>Magnoliopsida</taxon>
        <taxon>Liliopsida</taxon>
        <taxon>Poales</taxon>
        <taxon>Poaceae</taxon>
        <taxon>BOP clade</taxon>
        <taxon>Oryzoideae</taxon>
        <taxon>Oryzeae</taxon>
        <taxon>Oryzinae</taxon>
        <taxon>Oryza</taxon>
    </lineage>
</organism>
<proteinExistence type="predicted"/>
<sequence>MDRGHRRSLPGNHICIKPSKRCRIPSDILNHPSKCFLGGAGRRLVSETTCCASFFHAFWKNFCRFWICSLEFLFASLMLVQPCLSLSCINFKVEVIQLTYLPRKKRENSTGNSACICLLASNRIADSGLTTVPPSYEKGDKRWHIGVE</sequence>
<name>J3M9T8_ORYBR</name>
<evidence type="ECO:0000313" key="2">
    <source>
        <dbReference type="Proteomes" id="UP000006038"/>
    </source>
</evidence>
<reference evidence="1" key="1">
    <citation type="journal article" date="2013" name="Nat. Commun.">
        <title>Whole-genome sequencing of Oryza brachyantha reveals mechanisms underlying Oryza genome evolution.</title>
        <authorList>
            <person name="Chen J."/>
            <person name="Huang Q."/>
            <person name="Gao D."/>
            <person name="Wang J."/>
            <person name="Lang Y."/>
            <person name="Liu T."/>
            <person name="Li B."/>
            <person name="Bai Z."/>
            <person name="Luis Goicoechea J."/>
            <person name="Liang C."/>
            <person name="Chen C."/>
            <person name="Zhang W."/>
            <person name="Sun S."/>
            <person name="Liao Y."/>
            <person name="Zhang X."/>
            <person name="Yang L."/>
            <person name="Song C."/>
            <person name="Wang M."/>
            <person name="Shi J."/>
            <person name="Liu G."/>
            <person name="Liu J."/>
            <person name="Zhou H."/>
            <person name="Zhou W."/>
            <person name="Yu Q."/>
            <person name="An N."/>
            <person name="Chen Y."/>
            <person name="Cai Q."/>
            <person name="Wang B."/>
            <person name="Liu B."/>
            <person name="Min J."/>
            <person name="Huang Y."/>
            <person name="Wu H."/>
            <person name="Li Z."/>
            <person name="Zhang Y."/>
            <person name="Yin Y."/>
            <person name="Song W."/>
            <person name="Jiang J."/>
            <person name="Jackson S.A."/>
            <person name="Wing R.A."/>
            <person name="Wang J."/>
            <person name="Chen M."/>
        </authorList>
    </citation>
    <scope>NUCLEOTIDE SEQUENCE [LARGE SCALE GENOMIC DNA]</scope>
    <source>
        <strain evidence="1">cv. IRGC 101232</strain>
    </source>
</reference>
<dbReference type="Gramene" id="OB05G33620.1">
    <property type="protein sequence ID" value="OB05G33620.1"/>
    <property type="gene ID" value="OB05G33620"/>
</dbReference>